<name>A0A1M7HXK8_9BACT</name>
<dbReference type="STRING" id="1419482.SAMN05444266_107424"/>
<dbReference type="AlphaFoldDB" id="A0A1M7HXK8"/>
<proteinExistence type="predicted"/>
<dbReference type="InterPro" id="IPR037107">
    <property type="entry name" value="Put_OMP_sf"/>
</dbReference>
<dbReference type="Pfam" id="PF09982">
    <property type="entry name" value="LpxR"/>
    <property type="match status" value="1"/>
</dbReference>
<accession>A0A1M7HXK8</accession>
<sequence>MVITPIGINIYGMKITLLLILLMGIPVMALAQITQNATRLLRIYEDDDFFNIWGKGTDRAYSNGTLIGYRYMKYKPSRFLDKWIMPKAGKQAINVWEWNLMQIMITPNIISDSSFIPDDFYYAGALFARHELTSYNTEKQYSLHSELLFGVMGPWSFAEETQTFFHNLIHYQKPNGWEHQVPNAPLLNYNFTYERMLYTPKPFLEIVGSATAQAGTMVASMQAKSVIRVGKFNPYFGNADLKIATRNKFQVYAFGNPMFNIVYYNALLQGGIFKWRNEDFIDQSSQQVTHMKHFTVGIDYGVGFGFNRCSVIYTQQTRSAWMSGTGKHSVGNISLLISLSKAPVPPPVQ</sequence>
<organism evidence="1 2">
    <name type="scientific">Chitinophaga jiangningensis</name>
    <dbReference type="NCBI Taxonomy" id="1419482"/>
    <lineage>
        <taxon>Bacteria</taxon>
        <taxon>Pseudomonadati</taxon>
        <taxon>Bacteroidota</taxon>
        <taxon>Chitinophagia</taxon>
        <taxon>Chitinophagales</taxon>
        <taxon>Chitinophagaceae</taxon>
        <taxon>Chitinophaga</taxon>
    </lineage>
</organism>
<reference evidence="1 2" key="1">
    <citation type="submission" date="2016-11" db="EMBL/GenBank/DDBJ databases">
        <authorList>
            <person name="Jaros S."/>
            <person name="Januszkiewicz K."/>
            <person name="Wedrychowicz H."/>
        </authorList>
    </citation>
    <scope>NUCLEOTIDE SEQUENCE [LARGE SCALE GENOMIC DNA]</scope>
    <source>
        <strain evidence="1 2">DSM 27406</strain>
    </source>
</reference>
<dbReference type="Gene3D" id="2.40.128.140">
    <property type="entry name" value="Outer membrane protein"/>
    <property type="match status" value="1"/>
</dbReference>
<dbReference type="Proteomes" id="UP000184420">
    <property type="component" value="Unassembled WGS sequence"/>
</dbReference>
<dbReference type="InterPro" id="IPR018707">
    <property type="entry name" value="LpxR"/>
</dbReference>
<evidence type="ECO:0000313" key="1">
    <source>
        <dbReference type="EMBL" id="SHM33246.1"/>
    </source>
</evidence>
<keyword evidence="2" id="KW-1185">Reference proteome</keyword>
<evidence type="ECO:0000313" key="2">
    <source>
        <dbReference type="Proteomes" id="UP000184420"/>
    </source>
</evidence>
<dbReference type="OrthoDB" id="622552at2"/>
<protein>
    <recommendedName>
        <fullName evidence="3">Lipid A deacylase LpxR family protein</fullName>
    </recommendedName>
</protein>
<gene>
    <name evidence="1" type="ORF">SAMN05444266_107424</name>
</gene>
<dbReference type="EMBL" id="FRBL01000007">
    <property type="protein sequence ID" value="SHM33246.1"/>
    <property type="molecule type" value="Genomic_DNA"/>
</dbReference>
<evidence type="ECO:0008006" key="3">
    <source>
        <dbReference type="Google" id="ProtNLM"/>
    </source>
</evidence>